<reference evidence="1 2" key="1">
    <citation type="submission" date="2021-01" db="EMBL/GenBank/DDBJ databases">
        <title>Whole genome shotgun sequence of Catellatospora chokoriensis NBRC 107358.</title>
        <authorList>
            <person name="Komaki H."/>
            <person name="Tamura T."/>
        </authorList>
    </citation>
    <scope>NUCLEOTIDE SEQUENCE [LARGE SCALE GENOMIC DNA]</scope>
    <source>
        <strain evidence="1 2">NBRC 107358</strain>
    </source>
</reference>
<gene>
    <name evidence="1" type="ORF">Cch02nite_65300</name>
</gene>
<protein>
    <submittedName>
        <fullName evidence="1">Uncharacterized protein</fullName>
    </submittedName>
</protein>
<sequence>MKIDRPSFYTGMAIASGALVIAVVVGSAASARSWPWSPKPKPEVTVNVQGSVSCSAVASLDGKGGSPASLHIKAGDLSETVQFPVNVRGPNERPYYRQPLFGGYQVQVKIPEGKDTTALSWELKCRDELTNVNPKVHKGSFDVGRKDLSRTICSYGGIQHPCVGPNFEKAMNDCAAAVVGASFDSDVVDLTMAVADEHSWQKLLGNAIGLAAKRTPIVGVVLGCVDLIKSSQVPLPSPTPLKSPLPPVNPSPVAPLPQVSKPVISGFAATVQGPGHVSVSFKVAWQAGRDPVTCHFFIDGAEVYAAQCGTTSSRQFTGLSAGSHTFWVVVTDRSGLSSDRSPALVREVPAEAPPPPPSQPKPSATNLVVVIYGGGHVGVAFDVGWQAGRDPVTCHFFIDGSEAFTAQCGTHSSKQFYGIAAGQHSFYATVSDQFGVYSDPTATISRQVT</sequence>
<proteinExistence type="predicted"/>
<dbReference type="AlphaFoldDB" id="A0A8J3NUP9"/>
<accession>A0A8J3NUP9</accession>
<dbReference type="EMBL" id="BONG01000055">
    <property type="protein sequence ID" value="GIF93086.1"/>
    <property type="molecule type" value="Genomic_DNA"/>
</dbReference>
<dbReference type="RefSeq" id="WP_191842650.1">
    <property type="nucleotide sequence ID" value="NZ_BAAALB010000027.1"/>
</dbReference>
<organism evidence="1 2">
    <name type="scientific">Catellatospora chokoriensis</name>
    <dbReference type="NCBI Taxonomy" id="310353"/>
    <lineage>
        <taxon>Bacteria</taxon>
        <taxon>Bacillati</taxon>
        <taxon>Actinomycetota</taxon>
        <taxon>Actinomycetes</taxon>
        <taxon>Micromonosporales</taxon>
        <taxon>Micromonosporaceae</taxon>
        <taxon>Catellatospora</taxon>
    </lineage>
</organism>
<evidence type="ECO:0000313" key="2">
    <source>
        <dbReference type="Proteomes" id="UP000619293"/>
    </source>
</evidence>
<dbReference type="Proteomes" id="UP000619293">
    <property type="component" value="Unassembled WGS sequence"/>
</dbReference>
<name>A0A8J3NUP9_9ACTN</name>
<comment type="caution">
    <text evidence="1">The sequence shown here is derived from an EMBL/GenBank/DDBJ whole genome shotgun (WGS) entry which is preliminary data.</text>
</comment>
<evidence type="ECO:0000313" key="1">
    <source>
        <dbReference type="EMBL" id="GIF93086.1"/>
    </source>
</evidence>
<keyword evidence="2" id="KW-1185">Reference proteome</keyword>